<dbReference type="Gene3D" id="2.60.120.1130">
    <property type="match status" value="1"/>
</dbReference>
<gene>
    <name evidence="3" type="ORF">SAMN04488055_4630</name>
</gene>
<dbReference type="Proteomes" id="UP000185003">
    <property type="component" value="Unassembled WGS sequence"/>
</dbReference>
<dbReference type="Gene3D" id="2.60.40.3140">
    <property type="match status" value="1"/>
</dbReference>
<keyword evidence="4" id="KW-1185">Reference proteome</keyword>
<sequence>MKSMMTLCMGMLLFVTGVMAQDNAPAAWDVKGEVRYKRRILEIKDQVWGWDLPAFKKRAIPDEYKNESAVVLAKHVDLRTFDDDHEIHRTVRVLLKINDKAALEAYSEFTFNQYELESMGQVLDPFDKFTTMNYVGVRIYKPDGKMREIYSDEAVVTEVDRRSKKVRKLAIPDLQVGDLVEYFLRSERYVNHQNAYTEELFVLGDEEPVMEYSVHVEAWKRVFALEYLAMNGAPDFKEDIDDQMMRLDLLVKNIPPQPVKLWMNPFRQIPMIRLHLCIGIRREMPGRRKEGTIYRNPNSLKVKGESRTELGNAVNMAGKATLPYLDEVNRQIKEYKKEHSNVTDEQLAAYIYYLVRYIGLYRVKPGDPIFVDQRRNYSRLNERYFLIYVNYLLEKNKVQADFIMVTPRYGPSQEQTFDTDDYSVVLKTKGNKPMFMSGEGIFSNAYYVPNQFEGQKAPVVKWGDAFAEEEIPLSPASANKQSEHYKISFGKSDLQQLEIERSSAVTGHFKPDIQRNLLLFEDYYDEERKALGIKESFMEEFADSKKNRSLAEEYRSAFDKARKEVKEAFFSEIKEQFDKAPESLDNYKVLKMGLRHTDPEVAYTTSFKMNGFMKKAGNNYILDAGKLIGSQMSIKPSQRERKADVHMPFARMFEYYIELNIPAGYTVEGADKLTRNIDNEWGSFIVTTDSKDGKLIIEVKKVYKSAIVPAAKWPLLLQMIDSAEEFQQQKVLLKKA</sequence>
<organism evidence="3 4">
    <name type="scientific">Chitinophaga niabensis</name>
    <dbReference type="NCBI Taxonomy" id="536979"/>
    <lineage>
        <taxon>Bacteria</taxon>
        <taxon>Pseudomonadati</taxon>
        <taxon>Bacteroidota</taxon>
        <taxon>Chitinophagia</taxon>
        <taxon>Chitinophagales</taxon>
        <taxon>Chitinophagaceae</taxon>
        <taxon>Chitinophaga</taxon>
    </lineage>
</organism>
<feature type="domain" description="DUF3857" evidence="2">
    <location>
        <begin position="85"/>
        <end position="256"/>
    </location>
</feature>
<evidence type="ECO:0000259" key="2">
    <source>
        <dbReference type="Pfam" id="PF12969"/>
    </source>
</evidence>
<dbReference type="AlphaFoldDB" id="A0A1N6JX51"/>
<feature type="signal peptide" evidence="1">
    <location>
        <begin position="1"/>
        <end position="20"/>
    </location>
</feature>
<dbReference type="OrthoDB" id="1153981at2"/>
<name>A0A1N6JX51_9BACT</name>
<feature type="chain" id="PRO_5012184593" description="DUF3857 domain-containing protein" evidence="1">
    <location>
        <begin position="21"/>
        <end position="736"/>
    </location>
</feature>
<proteinExistence type="predicted"/>
<dbReference type="InterPro" id="IPR024618">
    <property type="entry name" value="DUF3857"/>
</dbReference>
<evidence type="ECO:0000256" key="1">
    <source>
        <dbReference type="SAM" id="SignalP"/>
    </source>
</evidence>
<protein>
    <recommendedName>
        <fullName evidence="2">DUF3857 domain-containing protein</fullName>
    </recommendedName>
</protein>
<keyword evidence="1" id="KW-0732">Signal</keyword>
<dbReference type="RefSeq" id="WP_074241947.1">
    <property type="nucleotide sequence ID" value="NZ_FSRA01000002.1"/>
</dbReference>
<evidence type="ECO:0000313" key="4">
    <source>
        <dbReference type="Proteomes" id="UP000185003"/>
    </source>
</evidence>
<accession>A0A1N6JX51</accession>
<dbReference type="EMBL" id="FSRA01000002">
    <property type="protein sequence ID" value="SIO48948.1"/>
    <property type="molecule type" value="Genomic_DNA"/>
</dbReference>
<dbReference type="STRING" id="536979.SAMN04488055_4630"/>
<reference evidence="3 4" key="1">
    <citation type="submission" date="2016-11" db="EMBL/GenBank/DDBJ databases">
        <authorList>
            <person name="Jaros S."/>
            <person name="Januszkiewicz K."/>
            <person name="Wedrychowicz H."/>
        </authorList>
    </citation>
    <scope>NUCLEOTIDE SEQUENCE [LARGE SCALE GENOMIC DNA]</scope>
    <source>
        <strain evidence="3 4">DSM 24787</strain>
    </source>
</reference>
<dbReference type="Pfam" id="PF12969">
    <property type="entry name" value="DUF3857"/>
    <property type="match status" value="1"/>
</dbReference>
<evidence type="ECO:0000313" key="3">
    <source>
        <dbReference type="EMBL" id="SIO48948.1"/>
    </source>
</evidence>